<evidence type="ECO:0000313" key="3">
    <source>
        <dbReference type="Proteomes" id="UP000199576"/>
    </source>
</evidence>
<keyword evidence="1" id="KW-0732">Signal</keyword>
<feature type="chain" id="PRO_5047232243" evidence="1">
    <location>
        <begin position="28"/>
        <end position="77"/>
    </location>
</feature>
<evidence type="ECO:0000313" key="2">
    <source>
        <dbReference type="EMBL" id="SDS77656.1"/>
    </source>
</evidence>
<dbReference type="RefSeq" id="WP_130925969.1">
    <property type="nucleotide sequence ID" value="NZ_LT629753.1"/>
</dbReference>
<reference evidence="2 3" key="1">
    <citation type="submission" date="2016-10" db="EMBL/GenBank/DDBJ databases">
        <authorList>
            <person name="Varghese N."/>
            <person name="Submissions S."/>
        </authorList>
    </citation>
    <scope>NUCLEOTIDE SEQUENCE [LARGE SCALE GENOMIC DNA]</scope>
    <source>
        <strain evidence="2 3">BS2981</strain>
    </source>
</reference>
<dbReference type="EMBL" id="LT629753">
    <property type="protein sequence ID" value="SDS77656.1"/>
    <property type="molecule type" value="Genomic_DNA"/>
</dbReference>
<organism evidence="2 3">
    <name type="scientific">Pseudomonas cedrina</name>
    <dbReference type="NCBI Taxonomy" id="651740"/>
    <lineage>
        <taxon>Bacteria</taxon>
        <taxon>Pseudomonadati</taxon>
        <taxon>Pseudomonadota</taxon>
        <taxon>Gammaproteobacteria</taxon>
        <taxon>Pseudomonadales</taxon>
        <taxon>Pseudomonadaceae</taxon>
        <taxon>Pseudomonas</taxon>
    </lineage>
</organism>
<evidence type="ECO:0000256" key="1">
    <source>
        <dbReference type="SAM" id="SignalP"/>
    </source>
</evidence>
<keyword evidence="3" id="KW-1185">Reference proteome</keyword>
<protein>
    <submittedName>
        <fullName evidence="2">Uncharacterized protein</fullName>
    </submittedName>
</protein>
<feature type="signal peptide" evidence="1">
    <location>
        <begin position="1"/>
        <end position="27"/>
    </location>
</feature>
<sequence>MQRLLAMVVLCFTFAATFNTASAQAQAAGYPAPAPSSSESRPSVEWRNVRTQFVATDALAADAFSRNINWSVQLSFT</sequence>
<proteinExistence type="predicted"/>
<accession>A0ABY0UJF6</accession>
<gene>
    <name evidence="2" type="ORF">SAMN04490182_2361</name>
</gene>
<dbReference type="Proteomes" id="UP000199576">
    <property type="component" value="Chromosome I"/>
</dbReference>
<name>A0ABY0UJF6_PSECE</name>